<organism evidence="1 2">
    <name type="scientific">Channa striata</name>
    <name type="common">Snakehead murrel</name>
    <name type="synonym">Ophicephalus striatus</name>
    <dbReference type="NCBI Taxonomy" id="64152"/>
    <lineage>
        <taxon>Eukaryota</taxon>
        <taxon>Metazoa</taxon>
        <taxon>Chordata</taxon>
        <taxon>Craniata</taxon>
        <taxon>Vertebrata</taxon>
        <taxon>Euteleostomi</taxon>
        <taxon>Actinopterygii</taxon>
        <taxon>Neopterygii</taxon>
        <taxon>Teleostei</taxon>
        <taxon>Neoteleostei</taxon>
        <taxon>Acanthomorphata</taxon>
        <taxon>Anabantaria</taxon>
        <taxon>Anabantiformes</taxon>
        <taxon>Channoidei</taxon>
        <taxon>Channidae</taxon>
        <taxon>Channa</taxon>
    </lineage>
</organism>
<evidence type="ECO:0000313" key="2">
    <source>
        <dbReference type="Proteomes" id="UP001187415"/>
    </source>
</evidence>
<accession>A0AA88N6Z0</accession>
<comment type="caution">
    <text evidence="1">The sequence shown here is derived from an EMBL/GenBank/DDBJ whole genome shotgun (WGS) entry which is preliminary data.</text>
</comment>
<protein>
    <submittedName>
        <fullName evidence="1">Uncharacterized protein</fullName>
    </submittedName>
</protein>
<sequence>MFQVAQVCVRRRLWRTGCFATLRPLGAGFGRGPGLGLIRQLCNRDRKRIRSCTVDPNLEEQFVFLDCTDPEKDPHQRRKTSSNS</sequence>
<gene>
    <name evidence="1" type="ORF">Q5P01_008542</name>
</gene>
<name>A0AA88N6Z0_CHASR</name>
<keyword evidence="2" id="KW-1185">Reference proteome</keyword>
<dbReference type="AlphaFoldDB" id="A0AA88N6Z0"/>
<dbReference type="Proteomes" id="UP001187415">
    <property type="component" value="Unassembled WGS sequence"/>
</dbReference>
<reference evidence="1" key="1">
    <citation type="submission" date="2023-07" db="EMBL/GenBank/DDBJ databases">
        <title>Chromosome-level Genome Assembly of Striped Snakehead (Channa striata).</title>
        <authorList>
            <person name="Liu H."/>
        </authorList>
    </citation>
    <scope>NUCLEOTIDE SEQUENCE</scope>
    <source>
        <strain evidence="1">Gz</strain>
        <tissue evidence="1">Muscle</tissue>
    </source>
</reference>
<proteinExistence type="predicted"/>
<dbReference type="EMBL" id="JAUPFM010000006">
    <property type="protein sequence ID" value="KAK2848708.1"/>
    <property type="molecule type" value="Genomic_DNA"/>
</dbReference>
<evidence type="ECO:0000313" key="1">
    <source>
        <dbReference type="EMBL" id="KAK2848708.1"/>
    </source>
</evidence>